<reference evidence="3 4" key="1">
    <citation type="submission" date="2019-07" db="EMBL/GenBank/DDBJ databases">
        <title>Draft genome assembly of a fouling barnacle, Amphibalanus amphitrite (Darwin, 1854): The first reference genome for Thecostraca.</title>
        <authorList>
            <person name="Kim W."/>
        </authorList>
    </citation>
    <scope>NUCLEOTIDE SEQUENCE [LARGE SCALE GENOMIC DNA]</scope>
    <source>
        <strain evidence="3">SNU_AA5</strain>
        <tissue evidence="3">Soma without cirri and trophi</tissue>
    </source>
</reference>
<evidence type="ECO:0000313" key="4">
    <source>
        <dbReference type="Proteomes" id="UP000440578"/>
    </source>
</evidence>
<dbReference type="Proteomes" id="UP000440578">
    <property type="component" value="Unassembled WGS sequence"/>
</dbReference>
<evidence type="ECO:0000256" key="2">
    <source>
        <dbReference type="SAM" id="SignalP"/>
    </source>
</evidence>
<dbReference type="EMBL" id="VIIS01002036">
    <property type="protein sequence ID" value="KAF0289354.1"/>
    <property type="molecule type" value="Genomic_DNA"/>
</dbReference>
<sequence>MWAGAQSWCWCWCSVVLLVCAPPLEALPLVHPSAATPQWLDLSHPLDNTSHHWPGFLGFNLTLMINGSVTPDVWAALHNFASSEHTGTHMDAPIHVGRDGTWSVDQIPADRLVGHAAMIDIADRCQADPDSILTTDDLAEWRKQHGQFVYPTILLVRTGQAAHRDNINRYLGLPEGYQFQEDGFSFSPHELPPLRFPGIGKAAADELAADDAVVGVGVDCLSLDQSANLRLEAHHALFARNKFGLENVADLSRVPATGATVMALPMKIRGGTGGPARILVRLPEEGSQS</sequence>
<dbReference type="PANTHER" id="PTHR31118">
    <property type="entry name" value="CYCLASE-LIKE PROTEIN 2"/>
    <property type="match status" value="1"/>
</dbReference>
<keyword evidence="4" id="KW-1185">Reference proteome</keyword>
<comment type="similarity">
    <text evidence="1">Belongs to the Cyclase 1 superfamily.</text>
</comment>
<dbReference type="GO" id="GO:0019441">
    <property type="term" value="P:L-tryptophan catabolic process to kynurenine"/>
    <property type="evidence" value="ECO:0007669"/>
    <property type="project" value="InterPro"/>
</dbReference>
<dbReference type="Pfam" id="PF04199">
    <property type="entry name" value="Cyclase"/>
    <property type="match status" value="1"/>
</dbReference>
<comment type="caution">
    <text evidence="3">The sequence shown here is derived from an EMBL/GenBank/DDBJ whole genome shotgun (WGS) entry which is preliminary data.</text>
</comment>
<protein>
    <submittedName>
        <fullName evidence="3">Kynurenine formamidase</fullName>
    </submittedName>
</protein>
<dbReference type="GO" id="GO:0004061">
    <property type="term" value="F:arylformamidase activity"/>
    <property type="evidence" value="ECO:0007669"/>
    <property type="project" value="InterPro"/>
</dbReference>
<evidence type="ECO:0000313" key="3">
    <source>
        <dbReference type="EMBL" id="KAF0289354.1"/>
    </source>
</evidence>
<dbReference type="Gene3D" id="3.50.30.50">
    <property type="entry name" value="Putative cyclase"/>
    <property type="match status" value="1"/>
</dbReference>
<proteinExistence type="inferred from homology"/>
<dbReference type="SUPFAM" id="SSF102198">
    <property type="entry name" value="Putative cyclase"/>
    <property type="match status" value="1"/>
</dbReference>
<organism evidence="3 4">
    <name type="scientific">Amphibalanus amphitrite</name>
    <name type="common">Striped barnacle</name>
    <name type="synonym">Balanus amphitrite</name>
    <dbReference type="NCBI Taxonomy" id="1232801"/>
    <lineage>
        <taxon>Eukaryota</taxon>
        <taxon>Metazoa</taxon>
        <taxon>Ecdysozoa</taxon>
        <taxon>Arthropoda</taxon>
        <taxon>Crustacea</taxon>
        <taxon>Multicrustacea</taxon>
        <taxon>Cirripedia</taxon>
        <taxon>Thoracica</taxon>
        <taxon>Thoracicalcarea</taxon>
        <taxon>Balanomorpha</taxon>
        <taxon>Balanoidea</taxon>
        <taxon>Balanidae</taxon>
        <taxon>Amphibalaninae</taxon>
        <taxon>Amphibalanus</taxon>
    </lineage>
</organism>
<dbReference type="AlphaFoldDB" id="A0A6A4VCU0"/>
<gene>
    <name evidence="3" type="primary">kynB_0</name>
    <name evidence="3" type="ORF">FJT64_012408</name>
</gene>
<evidence type="ECO:0000256" key="1">
    <source>
        <dbReference type="ARBA" id="ARBA00007865"/>
    </source>
</evidence>
<keyword evidence="2" id="KW-0732">Signal</keyword>
<feature type="chain" id="PRO_5025690379" evidence="2">
    <location>
        <begin position="27"/>
        <end position="289"/>
    </location>
</feature>
<feature type="signal peptide" evidence="2">
    <location>
        <begin position="1"/>
        <end position="26"/>
    </location>
</feature>
<accession>A0A6A4VCU0</accession>
<dbReference type="InterPro" id="IPR037175">
    <property type="entry name" value="KFase_sf"/>
</dbReference>
<name>A0A6A4VCU0_AMPAM</name>
<dbReference type="PANTHER" id="PTHR31118:SF12">
    <property type="entry name" value="CYCLASE-LIKE PROTEIN 2"/>
    <property type="match status" value="1"/>
</dbReference>
<dbReference type="OrthoDB" id="7108654at2759"/>
<dbReference type="InterPro" id="IPR007325">
    <property type="entry name" value="KFase/CYL"/>
</dbReference>